<dbReference type="InterPro" id="IPR052895">
    <property type="entry name" value="HetReg/Transcr_Mod"/>
</dbReference>
<evidence type="ECO:0000313" key="2">
    <source>
        <dbReference type="EMBL" id="TVY31751.1"/>
    </source>
</evidence>
<dbReference type="PANTHER" id="PTHR24148">
    <property type="entry name" value="ANKYRIN REPEAT DOMAIN-CONTAINING PROTEIN 39 HOMOLOG-RELATED"/>
    <property type="match status" value="1"/>
</dbReference>
<name>A0A8H8RCJ6_9HELO</name>
<dbReference type="EMBL" id="QGMJ01001300">
    <property type="protein sequence ID" value="TVY31751.1"/>
    <property type="molecule type" value="Genomic_DNA"/>
</dbReference>
<dbReference type="OrthoDB" id="3557394at2759"/>
<feature type="domain" description="Heterokaryon incompatibility" evidence="1">
    <location>
        <begin position="44"/>
        <end position="209"/>
    </location>
</feature>
<dbReference type="Pfam" id="PF26639">
    <property type="entry name" value="Het-6_barrel"/>
    <property type="match status" value="1"/>
</dbReference>
<evidence type="ECO:0000313" key="3">
    <source>
        <dbReference type="Proteomes" id="UP000462212"/>
    </source>
</evidence>
<comment type="caution">
    <text evidence="2">The sequence shown here is derived from an EMBL/GenBank/DDBJ whole genome shotgun (WGS) entry which is preliminary data.</text>
</comment>
<keyword evidence="3" id="KW-1185">Reference proteome</keyword>
<dbReference type="PANTHER" id="PTHR24148:SF73">
    <property type="entry name" value="HET DOMAIN PROTEIN (AFU_ORTHOLOGUE AFUA_8G01020)"/>
    <property type="match status" value="1"/>
</dbReference>
<dbReference type="Proteomes" id="UP000462212">
    <property type="component" value="Unassembled WGS sequence"/>
</dbReference>
<accession>A0A8H8RCJ6</accession>
<protein>
    <submittedName>
        <fullName evidence="2">Heterokaryon incompatibility protein 6,OR allele</fullName>
    </submittedName>
</protein>
<proteinExistence type="predicted"/>
<dbReference type="AlphaFoldDB" id="A0A8H8RCJ6"/>
<gene>
    <name evidence="2" type="primary">het-6_18</name>
    <name evidence="2" type="ORF">LSUB1_G008704</name>
</gene>
<sequence length="516" mass="58059">MAPYQYTQLQDTDYIRLLNVQSGDDDSPIICSLTQAALEEKPHYIALSYTWEVDDSDSCAIVQQGTITCDRAELSVTSNLYAALKSLRCRGGEDCNRLPFWIDAICINQKDDAEKNQQIKIMHTIYSQADHVIAWLGEEQATDYGAKPALEQLSRYIASRNGDLNASEIMQHYNDPGETAMPKYNSFEWTAINSILGKRWFSRVWIIQEIVMAPHLSFRYGNMELDLLVIEIVLDFLGSSPLSNLASLQKSKKALTMINTARMAKSALAPSRPRPWTLMEVLWVTRNYGASVAKDRFFAFLGLVKDISSSFLIPDYNLSDAEIYIQLAAHSIVEQGSFKLGRKQAWKDEWPPKGTATPGYLEISLLVNEFINEAKDIATEAFFTTRSTSSQAPPEYAQSFKAYCEVLGDLLSGSSVHQATRSLYLKAMDFDQAFSSYSNGRKFGITQGLRMGMFPNTVQQDDIIFAPKGANVPLVLREAKDRRYKLVGECYLHGVMYGEVAEEPGWEKNIEEVTLC</sequence>
<dbReference type="InterPro" id="IPR010730">
    <property type="entry name" value="HET"/>
</dbReference>
<reference evidence="2 3" key="1">
    <citation type="submission" date="2018-05" db="EMBL/GenBank/DDBJ databases">
        <title>Genome sequencing and assembly of the regulated plant pathogen Lachnellula willkommii and related sister species for the development of diagnostic species identification markers.</title>
        <authorList>
            <person name="Giroux E."/>
            <person name="Bilodeau G."/>
        </authorList>
    </citation>
    <scope>NUCLEOTIDE SEQUENCE [LARGE SCALE GENOMIC DNA]</scope>
    <source>
        <strain evidence="2 3">CBS 197.66</strain>
    </source>
</reference>
<evidence type="ECO:0000259" key="1">
    <source>
        <dbReference type="Pfam" id="PF06985"/>
    </source>
</evidence>
<organism evidence="2 3">
    <name type="scientific">Lachnellula subtilissima</name>
    <dbReference type="NCBI Taxonomy" id="602034"/>
    <lineage>
        <taxon>Eukaryota</taxon>
        <taxon>Fungi</taxon>
        <taxon>Dikarya</taxon>
        <taxon>Ascomycota</taxon>
        <taxon>Pezizomycotina</taxon>
        <taxon>Leotiomycetes</taxon>
        <taxon>Helotiales</taxon>
        <taxon>Lachnaceae</taxon>
        <taxon>Lachnellula</taxon>
    </lineage>
</organism>
<dbReference type="Pfam" id="PF06985">
    <property type="entry name" value="HET"/>
    <property type="match status" value="1"/>
</dbReference>